<evidence type="ECO:0000313" key="1">
    <source>
        <dbReference type="EMBL" id="QDP43004.1"/>
    </source>
</evidence>
<protein>
    <submittedName>
        <fullName evidence="1">Uncharacterized protein</fullName>
    </submittedName>
</protein>
<dbReference type="Proteomes" id="UP000317800">
    <property type="component" value="Segment"/>
</dbReference>
<name>A0A516KN33_9CAUD</name>
<proteinExistence type="predicted"/>
<organism evidence="1 2">
    <name type="scientific">Bacillus phage vB_BmeM-Goe8</name>
    <dbReference type="NCBI Taxonomy" id="2593638"/>
    <lineage>
        <taxon>Viruses</taxon>
        <taxon>Duplodnaviria</taxon>
        <taxon>Heunggongvirae</taxon>
        <taxon>Uroviricota</taxon>
        <taxon>Caudoviricetes</taxon>
        <taxon>Herelleviridae</taxon>
        <taxon>Bastillevirinae</taxon>
        <taxon>Goettingenvirus</taxon>
        <taxon>Goettingenvirus goe8</taxon>
    </lineage>
</organism>
<reference evidence="1 2" key="1">
    <citation type="submission" date="2019-06" db="EMBL/GenBank/DDBJ databases">
        <authorList>
            <person name="Hertel R."/>
        </authorList>
    </citation>
    <scope>NUCLEOTIDE SEQUENCE [LARGE SCALE GENOMIC DNA]</scope>
</reference>
<dbReference type="EMBL" id="MN043729">
    <property type="protein sequence ID" value="QDP43004.1"/>
    <property type="molecule type" value="Genomic_DNA"/>
</dbReference>
<accession>A0A516KN33</accession>
<keyword evidence="2" id="KW-1185">Reference proteome</keyword>
<evidence type="ECO:0000313" key="2">
    <source>
        <dbReference type="Proteomes" id="UP000317800"/>
    </source>
</evidence>
<sequence length="62" mass="7493">MDNQRKYVRLDHVQELLKLIGTRDHYNYWSYEYDAANKKVSNTVAFIERNAKTLDELTKEEK</sequence>
<gene>
    <name evidence="1" type="ORF">Goe8_c02310</name>
</gene>